<comment type="caution">
    <text evidence="2">The sequence shown here is derived from an EMBL/GenBank/DDBJ whole genome shotgun (WGS) entry which is preliminary data.</text>
</comment>
<evidence type="ECO:0000313" key="3">
    <source>
        <dbReference type="Proteomes" id="UP000037178"/>
    </source>
</evidence>
<accession>A0A0J9E3J1</accession>
<evidence type="ECO:0000313" key="2">
    <source>
        <dbReference type="EMBL" id="KMW56389.1"/>
    </source>
</evidence>
<feature type="region of interest" description="Disordered" evidence="1">
    <location>
        <begin position="1"/>
        <end position="37"/>
    </location>
</feature>
<keyword evidence="3" id="KW-1185">Reference proteome</keyword>
<dbReference type="STRING" id="1675527.AIOL_001341"/>
<sequence length="83" mass="9350">MPLGRCPGHQIEAPAHRRPRQYQRSGSPRHPSLPSRQGRRWLHCGSGHCCCFWPARNCRTHLRRTADHPGPVAVRRPSAAEAA</sequence>
<dbReference type="EMBL" id="LFTY01000002">
    <property type="protein sequence ID" value="KMW56389.1"/>
    <property type="molecule type" value="Genomic_DNA"/>
</dbReference>
<protein>
    <submittedName>
        <fullName evidence="2">Uncharacterized protein</fullName>
    </submittedName>
</protein>
<dbReference type="AlphaFoldDB" id="A0A0J9E3J1"/>
<reference evidence="2 3" key="1">
    <citation type="submission" date="2015-06" db="EMBL/GenBank/DDBJ databases">
        <title>Draft genome sequence of an Alphaproteobacteria species associated to the Mediterranean sponge Oscarella lobularis.</title>
        <authorList>
            <person name="Jourda C."/>
            <person name="Santini S."/>
            <person name="Claverie J.-M."/>
        </authorList>
    </citation>
    <scope>NUCLEOTIDE SEQUENCE [LARGE SCALE GENOMIC DNA]</scope>
    <source>
        <strain evidence="2">IGS</strain>
    </source>
</reference>
<dbReference type="Proteomes" id="UP000037178">
    <property type="component" value="Unassembled WGS sequence"/>
</dbReference>
<organism evidence="2 3">
    <name type="scientific">Candidatus Rhodobacter oscarellae</name>
    <dbReference type="NCBI Taxonomy" id="1675527"/>
    <lineage>
        <taxon>Bacteria</taxon>
        <taxon>Pseudomonadati</taxon>
        <taxon>Pseudomonadota</taxon>
        <taxon>Alphaproteobacteria</taxon>
        <taxon>Rhodobacterales</taxon>
        <taxon>Rhodobacter group</taxon>
        <taxon>Rhodobacter</taxon>
    </lineage>
</organism>
<name>A0A0J9E3J1_9RHOB</name>
<gene>
    <name evidence="2" type="ORF">AIOL_001341</name>
</gene>
<evidence type="ECO:0000256" key="1">
    <source>
        <dbReference type="SAM" id="MobiDB-lite"/>
    </source>
</evidence>
<proteinExistence type="predicted"/>